<dbReference type="SMART" id="SM00528">
    <property type="entry name" value="HNS"/>
    <property type="match status" value="1"/>
</dbReference>
<dbReference type="Pfam" id="PF22470">
    <property type="entry name" value="Histone_HNS_N"/>
    <property type="match status" value="1"/>
</dbReference>
<evidence type="ECO:0000256" key="1">
    <source>
        <dbReference type="ARBA" id="ARBA00004453"/>
    </source>
</evidence>
<dbReference type="InterPro" id="IPR037150">
    <property type="entry name" value="H-NS_C_dom_sf"/>
</dbReference>
<gene>
    <name evidence="7" type="ORF">FM037_18235</name>
</gene>
<evidence type="ECO:0000256" key="3">
    <source>
        <dbReference type="ARBA" id="ARBA00022490"/>
    </source>
</evidence>
<dbReference type="RefSeq" id="WP_144047152.1">
    <property type="nucleotide sequence ID" value="NZ_CP041614.1"/>
</dbReference>
<dbReference type="EMBL" id="CP041614">
    <property type="protein sequence ID" value="QDO84801.1"/>
    <property type="molecule type" value="Genomic_DNA"/>
</dbReference>
<comment type="subcellular location">
    <subcellularLocation>
        <location evidence="1">Cytoplasm</location>
        <location evidence="1">Nucleoid</location>
    </subcellularLocation>
</comment>
<name>A0ABX5X6B2_9GAMM</name>
<dbReference type="PANTHER" id="PTHR38097:SF2">
    <property type="entry name" value="DNA-BINDING PROTEIN STPA"/>
    <property type="match status" value="1"/>
</dbReference>
<dbReference type="Gene3D" id="1.10.287.1050">
    <property type="entry name" value="H-NS histone-like proteins"/>
    <property type="match status" value="1"/>
</dbReference>
<evidence type="ECO:0000313" key="7">
    <source>
        <dbReference type="EMBL" id="QDO84801.1"/>
    </source>
</evidence>
<comment type="similarity">
    <text evidence="2 5">Belongs to the histone-like protein H-NS family.</text>
</comment>
<dbReference type="PANTHER" id="PTHR38097">
    <property type="match status" value="1"/>
</dbReference>
<dbReference type="InterPro" id="IPR054180">
    <property type="entry name" value="H-NS-like_N"/>
</dbReference>
<keyword evidence="4 5" id="KW-0238">DNA-binding</keyword>
<dbReference type="Pfam" id="PF00816">
    <property type="entry name" value="Histone_HNS"/>
    <property type="match status" value="1"/>
</dbReference>
<proteinExistence type="inferred from homology"/>
<protein>
    <recommendedName>
        <fullName evidence="5">DNA-binding protein</fullName>
    </recommendedName>
</protein>
<dbReference type="SUPFAM" id="SSF81273">
    <property type="entry name" value="H-NS histone-like proteins"/>
    <property type="match status" value="2"/>
</dbReference>
<evidence type="ECO:0000256" key="2">
    <source>
        <dbReference type="ARBA" id="ARBA00010610"/>
    </source>
</evidence>
<evidence type="ECO:0000256" key="5">
    <source>
        <dbReference type="PIRNR" id="PIRNR002096"/>
    </source>
</evidence>
<dbReference type="InterPro" id="IPR027444">
    <property type="entry name" value="H-NS_C_dom"/>
</dbReference>
<evidence type="ECO:0000259" key="6">
    <source>
        <dbReference type="SMART" id="SM00528"/>
    </source>
</evidence>
<dbReference type="Proteomes" id="UP000315947">
    <property type="component" value="Chromosome"/>
</dbReference>
<reference evidence="7 8" key="1">
    <citation type="submission" date="2019-07" db="EMBL/GenBank/DDBJ databases">
        <title>Shewanella sp. YLB-06 whole genomic sequence.</title>
        <authorList>
            <person name="Yu L."/>
        </authorList>
    </citation>
    <scope>NUCLEOTIDE SEQUENCE [LARGE SCALE GENOMIC DNA]</scope>
    <source>
        <strain evidence="7 8">YLB-06</strain>
    </source>
</reference>
<accession>A0ABX5X6B2</accession>
<keyword evidence="3" id="KW-0963">Cytoplasm</keyword>
<dbReference type="PIRSF" id="PIRSF002096">
    <property type="entry name" value="HnS"/>
    <property type="match status" value="1"/>
</dbReference>
<evidence type="ECO:0000256" key="4">
    <source>
        <dbReference type="ARBA" id="ARBA00023125"/>
    </source>
</evidence>
<evidence type="ECO:0000313" key="8">
    <source>
        <dbReference type="Proteomes" id="UP000315947"/>
    </source>
</evidence>
<dbReference type="Gene3D" id="4.10.430.10">
    <property type="entry name" value="Histone-like protein H-NS, C-terminal domain"/>
    <property type="match status" value="1"/>
</dbReference>
<feature type="domain" description="DNA-binding protein H-NS-like C-terminal" evidence="6">
    <location>
        <begin position="83"/>
        <end position="129"/>
    </location>
</feature>
<keyword evidence="8" id="KW-1185">Reference proteome</keyword>
<sequence length="130" mass="14930">MSKFLSTLTHGKRFKAAVKELPFDELMVFAIRLENIIKQRETQAAADLEKNAERNAQIEAIRKQVVELGLCMDDINSLPRSAGGKIERRPAKYKIQVNDQVITWTGRGRRPTVFNIKLDEGFELNDFLIR</sequence>
<dbReference type="InterPro" id="IPR001801">
    <property type="entry name" value="Histone_HNS"/>
</dbReference>
<organism evidence="7 8">
    <name type="scientific">Shewanella psychropiezotolerans</name>
    <dbReference type="NCBI Taxonomy" id="2593655"/>
    <lineage>
        <taxon>Bacteria</taxon>
        <taxon>Pseudomonadati</taxon>
        <taxon>Pseudomonadota</taxon>
        <taxon>Gammaproteobacteria</taxon>
        <taxon>Alteromonadales</taxon>
        <taxon>Shewanellaceae</taxon>
        <taxon>Shewanella</taxon>
    </lineage>
</organism>
<dbReference type="InterPro" id="IPR027454">
    <property type="entry name" value="Histone_HNS_N"/>
</dbReference>